<organism evidence="1 2">
    <name type="scientific">Phocaeicola vulgatus str. 3775 SL</name>
    <name type="common">B</name>
    <name type="synonym">iv</name>
    <dbReference type="NCBI Taxonomy" id="1339350"/>
    <lineage>
        <taxon>Bacteria</taxon>
        <taxon>Pseudomonadati</taxon>
        <taxon>Bacteroidota</taxon>
        <taxon>Bacteroidia</taxon>
        <taxon>Bacteroidales</taxon>
        <taxon>Bacteroidaceae</taxon>
        <taxon>Phocaeicola</taxon>
    </lineage>
</organism>
<dbReference type="EMBL" id="JNHI01000007">
    <property type="protein sequence ID" value="KDS31734.1"/>
    <property type="molecule type" value="Genomic_DNA"/>
</dbReference>
<accession>A0A078R897</accession>
<evidence type="ECO:0000313" key="1">
    <source>
        <dbReference type="EMBL" id="KDS31734.1"/>
    </source>
</evidence>
<proteinExistence type="predicted"/>
<dbReference type="AlphaFoldDB" id="A0A078R897"/>
<comment type="caution">
    <text evidence="1">The sequence shown here is derived from an EMBL/GenBank/DDBJ whole genome shotgun (WGS) entry which is preliminary data.</text>
</comment>
<protein>
    <submittedName>
        <fullName evidence="1">Uncharacterized protein</fullName>
    </submittedName>
</protein>
<name>A0A078R897_PHOVU</name>
<gene>
    <name evidence="1" type="ORF">M097_1718</name>
</gene>
<reference evidence="1 2" key="1">
    <citation type="submission" date="2014-04" db="EMBL/GenBank/DDBJ databases">
        <authorList>
            <person name="Sears C."/>
            <person name="Carroll K."/>
            <person name="Sack B.R."/>
            <person name="Qadri F."/>
            <person name="Myers L.L."/>
            <person name="Chung G.-T."/>
            <person name="Escheverria P."/>
            <person name="Fraser C.M."/>
            <person name="Sadzewicz L."/>
            <person name="Shefchek K.A."/>
            <person name="Tallon L."/>
            <person name="Das S.P."/>
            <person name="Daugherty S."/>
            <person name="Mongodin E.F."/>
        </authorList>
    </citation>
    <scope>NUCLEOTIDE SEQUENCE [LARGE SCALE GENOMIC DNA]</scope>
    <source>
        <strain evidence="2">3775 SL(B) 10 (iv)</strain>
    </source>
</reference>
<dbReference type="Proteomes" id="UP000028134">
    <property type="component" value="Unassembled WGS sequence"/>
</dbReference>
<evidence type="ECO:0000313" key="2">
    <source>
        <dbReference type="Proteomes" id="UP000028134"/>
    </source>
</evidence>
<sequence length="39" mass="4608">MVYNQCFFYTATCTPVLLEIFEFPFVYGTGYSRVDWVVT</sequence>